<gene>
    <name evidence="1" type="ORF">C7B45_15495</name>
</gene>
<name>A0A2T2WDJ7_9FIRM</name>
<organism evidence="1 2">
    <name type="scientific">Sulfobacillus acidophilus</name>
    <dbReference type="NCBI Taxonomy" id="53633"/>
    <lineage>
        <taxon>Bacteria</taxon>
        <taxon>Bacillati</taxon>
        <taxon>Bacillota</taxon>
        <taxon>Clostridia</taxon>
        <taxon>Eubacteriales</taxon>
        <taxon>Clostridiales Family XVII. Incertae Sedis</taxon>
        <taxon>Sulfobacillus</taxon>
    </lineage>
</organism>
<protein>
    <submittedName>
        <fullName evidence="1">Uncharacterized protein</fullName>
    </submittedName>
</protein>
<accession>A0A2T2WDJ7</accession>
<dbReference type="AlphaFoldDB" id="A0A2T2WDJ7"/>
<dbReference type="Proteomes" id="UP000241848">
    <property type="component" value="Unassembled WGS sequence"/>
</dbReference>
<evidence type="ECO:0000313" key="2">
    <source>
        <dbReference type="Proteomes" id="UP000241848"/>
    </source>
</evidence>
<sequence length="221" mass="24725">MTARDLFNDLAAIRALAVVPMPVWSLLNRAAKLYAFGYLEWEFFTMAQHQATMALEASLKALYMRGRAVPLRILVRNGQNAVVEEREFPQGLNPHRAVAQQVEELRKAHRSSASANHRVLVDGAPFPAKKTELAQWALQQEWISANEHRVLLAQLRRRAIGSAKSMNPWRLAPGPSIGCGRGTKFRPVCCGNRRMKNHPGGRTDSSGTRNDNQCAQMVRCV</sequence>
<dbReference type="EMBL" id="PXYV01000070">
    <property type="protein sequence ID" value="PSR20303.1"/>
    <property type="molecule type" value="Genomic_DNA"/>
</dbReference>
<reference evidence="1 2" key="1">
    <citation type="journal article" date="2014" name="BMC Genomics">
        <title>Comparison of environmental and isolate Sulfobacillus genomes reveals diverse carbon, sulfur, nitrogen, and hydrogen metabolisms.</title>
        <authorList>
            <person name="Justice N.B."/>
            <person name="Norman A."/>
            <person name="Brown C.T."/>
            <person name="Singh A."/>
            <person name="Thomas B.C."/>
            <person name="Banfield J.F."/>
        </authorList>
    </citation>
    <scope>NUCLEOTIDE SEQUENCE [LARGE SCALE GENOMIC DNA]</scope>
    <source>
        <strain evidence="1">AMDSBA3</strain>
    </source>
</reference>
<proteinExistence type="predicted"/>
<comment type="caution">
    <text evidence="1">The sequence shown here is derived from an EMBL/GenBank/DDBJ whole genome shotgun (WGS) entry which is preliminary data.</text>
</comment>
<evidence type="ECO:0000313" key="1">
    <source>
        <dbReference type="EMBL" id="PSR20303.1"/>
    </source>
</evidence>